<feature type="compositionally biased region" description="Acidic residues" evidence="1">
    <location>
        <begin position="221"/>
        <end position="237"/>
    </location>
</feature>
<dbReference type="AlphaFoldDB" id="W2ZY12"/>
<accession>W2ZY12</accession>
<comment type="caution">
    <text evidence="2">The sequence shown here is derived from an EMBL/GenBank/DDBJ whole genome shotgun (WGS) entry which is preliminary data.</text>
</comment>
<sequence>NDLPAFTRLGLSTFKIAHAVVARDIQFPHFWWQLRAVGWTYKRPSGLASEGRRVQIEEQAKNAAAGTTTTAGATTAVASAGTTTAEVQTTSTVEATQPAPFGDPAESFGASQIDTSVALSPNTSGEELSQAAVEHSYSLSPGDFQPDASQFNAAVNLQLLSEASGFESGAERSDEEPREPDPPVQTLHQRTCVKYDVNFVLEDKDESDYKSFSSGKGEGLGDNDDEPEQNDIDDDDDVLSKGAAKKQQKTAQRATQWTAVFSNFKANVTVYAGMNNKKAQPISELRTQTSTISSKSTDGQAIEDKQRVEGRHGRVESVKQIRQRLKMKRRYKTHDILRALVVLIARMLCPQNSRFTDHWAMMEDGTDLAGNFGCFMARNRCQDILRDLNYVDNAAPRIQDKFWKL</sequence>
<dbReference type="Proteomes" id="UP000018948">
    <property type="component" value="Unassembled WGS sequence"/>
</dbReference>
<feature type="non-terminal residue" evidence="2">
    <location>
        <position position="1"/>
    </location>
</feature>
<dbReference type="EMBL" id="ANIY01000584">
    <property type="protein sequence ID" value="ETP52247.1"/>
    <property type="molecule type" value="Genomic_DNA"/>
</dbReference>
<evidence type="ECO:0000313" key="3">
    <source>
        <dbReference type="Proteomes" id="UP000018948"/>
    </source>
</evidence>
<evidence type="ECO:0000313" key="2">
    <source>
        <dbReference type="EMBL" id="ETP52247.1"/>
    </source>
</evidence>
<gene>
    <name evidence="2" type="ORF">F442_02702</name>
</gene>
<evidence type="ECO:0008006" key="4">
    <source>
        <dbReference type="Google" id="ProtNLM"/>
    </source>
</evidence>
<evidence type="ECO:0000256" key="1">
    <source>
        <dbReference type="SAM" id="MobiDB-lite"/>
    </source>
</evidence>
<protein>
    <recommendedName>
        <fullName evidence="4">PiggyBac transposable element-derived protein domain-containing protein</fullName>
    </recommendedName>
</protein>
<feature type="region of interest" description="Disordered" evidence="1">
    <location>
        <begin position="165"/>
        <end position="189"/>
    </location>
</feature>
<name>W2ZY12_PHYNI</name>
<feature type="region of interest" description="Disordered" evidence="1">
    <location>
        <begin position="206"/>
        <end position="252"/>
    </location>
</feature>
<reference evidence="2 3" key="1">
    <citation type="submission" date="2013-11" db="EMBL/GenBank/DDBJ databases">
        <title>The Genome Sequence of Phytophthora parasitica P10297.</title>
        <authorList>
            <consortium name="The Broad Institute Genomics Platform"/>
            <person name="Russ C."/>
            <person name="Tyler B."/>
            <person name="Panabieres F."/>
            <person name="Shan W."/>
            <person name="Tripathy S."/>
            <person name="Grunwald N."/>
            <person name="Machado M."/>
            <person name="Johnson C.S."/>
            <person name="Walker B."/>
            <person name="Young S.K."/>
            <person name="Zeng Q."/>
            <person name="Gargeya S."/>
            <person name="Fitzgerald M."/>
            <person name="Haas B."/>
            <person name="Abouelleil A."/>
            <person name="Allen A.W."/>
            <person name="Alvarado L."/>
            <person name="Arachchi H.M."/>
            <person name="Berlin A.M."/>
            <person name="Chapman S.B."/>
            <person name="Gainer-Dewar J."/>
            <person name="Goldberg J."/>
            <person name="Griggs A."/>
            <person name="Gujja S."/>
            <person name="Hansen M."/>
            <person name="Howarth C."/>
            <person name="Imamovic A."/>
            <person name="Ireland A."/>
            <person name="Larimer J."/>
            <person name="McCowan C."/>
            <person name="Murphy C."/>
            <person name="Pearson M."/>
            <person name="Poon T.W."/>
            <person name="Priest M."/>
            <person name="Roberts A."/>
            <person name="Saif S."/>
            <person name="Shea T."/>
            <person name="Sisk P."/>
            <person name="Sykes S."/>
            <person name="Wortman J."/>
            <person name="Nusbaum C."/>
            <person name="Birren B."/>
        </authorList>
    </citation>
    <scope>NUCLEOTIDE SEQUENCE [LARGE SCALE GENOMIC DNA]</scope>
    <source>
        <strain evidence="2 3">P10297</strain>
    </source>
</reference>
<proteinExistence type="predicted"/>
<organism evidence="2 3">
    <name type="scientific">Phytophthora nicotianae P10297</name>
    <dbReference type="NCBI Taxonomy" id="1317064"/>
    <lineage>
        <taxon>Eukaryota</taxon>
        <taxon>Sar</taxon>
        <taxon>Stramenopiles</taxon>
        <taxon>Oomycota</taxon>
        <taxon>Peronosporomycetes</taxon>
        <taxon>Peronosporales</taxon>
        <taxon>Peronosporaceae</taxon>
        <taxon>Phytophthora</taxon>
    </lineage>
</organism>